<feature type="transmembrane region" description="Helical" evidence="1">
    <location>
        <begin position="57"/>
        <end position="76"/>
    </location>
</feature>
<accession>A0A7K1Y368</accession>
<keyword evidence="1" id="KW-0472">Membrane</keyword>
<comment type="caution">
    <text evidence="2">The sequence shown here is derived from an EMBL/GenBank/DDBJ whole genome shotgun (WGS) entry which is preliminary data.</text>
</comment>
<dbReference type="AlphaFoldDB" id="A0A7K1Y368"/>
<dbReference type="Proteomes" id="UP000451233">
    <property type="component" value="Unassembled WGS sequence"/>
</dbReference>
<feature type="transmembrane region" description="Helical" evidence="1">
    <location>
        <begin position="91"/>
        <end position="111"/>
    </location>
</feature>
<dbReference type="EMBL" id="WVHS01000006">
    <property type="protein sequence ID" value="MXV17743.1"/>
    <property type="molecule type" value="Genomic_DNA"/>
</dbReference>
<proteinExistence type="predicted"/>
<evidence type="ECO:0000313" key="3">
    <source>
        <dbReference type="Proteomes" id="UP000451233"/>
    </source>
</evidence>
<dbReference type="RefSeq" id="WP_160908755.1">
    <property type="nucleotide sequence ID" value="NZ_WVHS01000006.1"/>
</dbReference>
<keyword evidence="1" id="KW-1133">Transmembrane helix</keyword>
<keyword evidence="3" id="KW-1185">Reference proteome</keyword>
<name>A0A7K1Y368_9SPHI</name>
<feature type="transmembrane region" description="Helical" evidence="1">
    <location>
        <begin position="31"/>
        <end position="50"/>
    </location>
</feature>
<evidence type="ECO:0000256" key="1">
    <source>
        <dbReference type="SAM" id="Phobius"/>
    </source>
</evidence>
<organism evidence="2 3">
    <name type="scientific">Hufsiella ginkgonis</name>
    <dbReference type="NCBI Taxonomy" id="2695274"/>
    <lineage>
        <taxon>Bacteria</taxon>
        <taxon>Pseudomonadati</taxon>
        <taxon>Bacteroidota</taxon>
        <taxon>Sphingobacteriia</taxon>
        <taxon>Sphingobacteriales</taxon>
        <taxon>Sphingobacteriaceae</taxon>
        <taxon>Hufsiella</taxon>
    </lineage>
</organism>
<feature type="transmembrane region" description="Helical" evidence="1">
    <location>
        <begin position="7"/>
        <end position="25"/>
    </location>
</feature>
<reference evidence="2 3" key="1">
    <citation type="submission" date="2019-11" db="EMBL/GenBank/DDBJ databases">
        <title>Pedobacter sp. HMF7056 Genome sequencing and assembly.</title>
        <authorList>
            <person name="Kang H."/>
            <person name="Kim H."/>
            <person name="Joh K."/>
        </authorList>
    </citation>
    <scope>NUCLEOTIDE SEQUENCE [LARGE SCALE GENOMIC DNA]</scope>
    <source>
        <strain evidence="2 3">HMF7056</strain>
    </source>
</reference>
<sequence>MKALKTILGHFPEYYLILLTVLSVYTPPFSFGINPFAITVLAILVLQVIYNNKAAGLTIAGLFIAGNLYMLLALLSEFNEFPAFTPPAQKLLYVGLSLFALNITVSVLMIARYTRATEEVVVRVAESA</sequence>
<keyword evidence="1" id="KW-0812">Transmembrane</keyword>
<protein>
    <submittedName>
        <fullName evidence="2">Uncharacterized protein</fullName>
    </submittedName>
</protein>
<gene>
    <name evidence="2" type="ORF">GS398_20755</name>
</gene>
<evidence type="ECO:0000313" key="2">
    <source>
        <dbReference type="EMBL" id="MXV17743.1"/>
    </source>
</evidence>